<dbReference type="InterPro" id="IPR039261">
    <property type="entry name" value="FNR_nucleotide-bd"/>
</dbReference>
<dbReference type="PRINTS" id="PR00410">
    <property type="entry name" value="PHEHYDRXLASE"/>
</dbReference>
<dbReference type="InterPro" id="IPR001433">
    <property type="entry name" value="OxRdtase_FAD/NAD-bd"/>
</dbReference>
<dbReference type="InterPro" id="IPR050415">
    <property type="entry name" value="MRET"/>
</dbReference>
<dbReference type="InterPro" id="IPR008333">
    <property type="entry name" value="Cbr1-like_FAD-bd_dom"/>
</dbReference>
<dbReference type="SUPFAM" id="SSF52343">
    <property type="entry name" value="Ferredoxin reductase-like, C-terminal NADP-linked domain"/>
    <property type="match status" value="1"/>
</dbReference>
<evidence type="ECO:0000259" key="3">
    <source>
        <dbReference type="PROSITE" id="PS51384"/>
    </source>
</evidence>
<name>A0ABY4SJG9_AQUTE</name>
<keyword evidence="2" id="KW-0411">Iron-sulfur</keyword>
<dbReference type="Proteomes" id="UP001056201">
    <property type="component" value="Plasmid B"/>
</dbReference>
<feature type="domain" description="FAD-binding FR-type" evidence="3">
    <location>
        <begin position="12"/>
        <end position="114"/>
    </location>
</feature>
<reference evidence="4" key="1">
    <citation type="submission" date="2022-05" db="EMBL/GenBank/DDBJ databases">
        <title>An RpoN-dependent PEP-CTERM gene is involved in floc formation of an Aquincola tertiaricarbonis strain.</title>
        <authorList>
            <person name="Qiu D."/>
            <person name="Xia M."/>
        </authorList>
    </citation>
    <scope>NUCLEOTIDE SEQUENCE</scope>
    <source>
        <strain evidence="4">RN12</strain>
        <plasmid evidence="4">B</plasmid>
    </source>
</reference>
<dbReference type="EMBL" id="CP097638">
    <property type="protein sequence ID" value="URI12072.1"/>
    <property type="molecule type" value="Genomic_DNA"/>
</dbReference>
<gene>
    <name evidence="4" type="ORF">MW290_32415</name>
</gene>
<dbReference type="SUPFAM" id="SSF63380">
    <property type="entry name" value="Riboflavin synthase domain-like"/>
    <property type="match status" value="1"/>
</dbReference>
<comment type="cofactor">
    <cofactor evidence="1">
        <name>FAD</name>
        <dbReference type="ChEBI" id="CHEBI:57692"/>
    </cofactor>
</comment>
<dbReference type="InterPro" id="IPR017938">
    <property type="entry name" value="Riboflavin_synthase-like_b-brl"/>
</dbReference>
<keyword evidence="2" id="KW-0001">2Fe-2S</keyword>
<dbReference type="PANTHER" id="PTHR47354:SF5">
    <property type="entry name" value="PROTEIN RFBI"/>
    <property type="match status" value="1"/>
</dbReference>
<dbReference type="RefSeq" id="WP_250200241.1">
    <property type="nucleotide sequence ID" value="NZ_CP097638.1"/>
</dbReference>
<protein>
    <submittedName>
        <fullName evidence="4">FAD-binding oxidoreductase</fullName>
    </submittedName>
</protein>
<keyword evidence="2" id="KW-0408">Iron</keyword>
<organism evidence="4 5">
    <name type="scientific">Aquincola tertiaricarbonis</name>
    <dbReference type="NCBI Taxonomy" id="391953"/>
    <lineage>
        <taxon>Bacteria</taxon>
        <taxon>Pseudomonadati</taxon>
        <taxon>Pseudomonadota</taxon>
        <taxon>Betaproteobacteria</taxon>
        <taxon>Burkholderiales</taxon>
        <taxon>Sphaerotilaceae</taxon>
        <taxon>Aquincola</taxon>
    </lineage>
</organism>
<keyword evidence="5" id="KW-1185">Reference proteome</keyword>
<dbReference type="InterPro" id="IPR017927">
    <property type="entry name" value="FAD-bd_FR_type"/>
</dbReference>
<sequence>MAEAGGTAASRLAWQGARIEGIEPLAEGIKRVVLRPRVWHAPFAGQHVDVRLTAEDGYQAQRSYSLLSPPERSGVYELGIEYLPEGEVSPWFHEAAAVGDEVELLGPAGGHFVWRAQSGTPALLVGGGSGVVPLLAMMSHRAGHRSGAPVALCVAARTLAHVPMWTELQEWERADERMRCVLALSRQAQAPRPQDRAGRLQTGDLATALQWLGGHAAQSCTAYLCGSNGFVESVTAMLRDLQLPDGAIRTERFGG</sequence>
<evidence type="ECO:0000313" key="5">
    <source>
        <dbReference type="Proteomes" id="UP001056201"/>
    </source>
</evidence>
<dbReference type="PANTHER" id="PTHR47354">
    <property type="entry name" value="NADH OXIDOREDUCTASE HCR"/>
    <property type="match status" value="1"/>
</dbReference>
<dbReference type="Pfam" id="PF00175">
    <property type="entry name" value="NAD_binding_1"/>
    <property type="match status" value="1"/>
</dbReference>
<proteinExistence type="predicted"/>
<keyword evidence="2" id="KW-0479">Metal-binding</keyword>
<evidence type="ECO:0000256" key="1">
    <source>
        <dbReference type="ARBA" id="ARBA00001974"/>
    </source>
</evidence>
<evidence type="ECO:0000256" key="2">
    <source>
        <dbReference type="ARBA" id="ARBA00022714"/>
    </source>
</evidence>
<dbReference type="PROSITE" id="PS51384">
    <property type="entry name" value="FAD_FR"/>
    <property type="match status" value="1"/>
</dbReference>
<accession>A0ABY4SJG9</accession>
<evidence type="ECO:0000313" key="4">
    <source>
        <dbReference type="EMBL" id="URI12072.1"/>
    </source>
</evidence>
<dbReference type="Pfam" id="PF00970">
    <property type="entry name" value="FAD_binding_6"/>
    <property type="match status" value="1"/>
</dbReference>
<dbReference type="Gene3D" id="2.40.30.10">
    <property type="entry name" value="Translation factors"/>
    <property type="match status" value="1"/>
</dbReference>
<keyword evidence="4" id="KW-0614">Plasmid</keyword>
<dbReference type="Gene3D" id="3.40.50.80">
    <property type="entry name" value="Nucleotide-binding domain of ferredoxin-NADP reductase (FNR) module"/>
    <property type="match status" value="1"/>
</dbReference>
<geneLocation type="plasmid" evidence="4 5">
    <name>B</name>
</geneLocation>